<gene>
    <name evidence="3" type="ORF">JD77_04307</name>
</gene>
<feature type="transmembrane region" description="Helical" evidence="2">
    <location>
        <begin position="287"/>
        <end position="306"/>
    </location>
</feature>
<reference evidence="3 4" key="1">
    <citation type="submission" date="2019-07" db="EMBL/GenBank/DDBJ databases">
        <title>R&amp;d 2014.</title>
        <authorList>
            <person name="Klenk H.-P."/>
        </authorList>
    </citation>
    <scope>NUCLEOTIDE SEQUENCE [LARGE SCALE GENOMIC DNA]</scope>
    <source>
        <strain evidence="3 4">DSM 43868</strain>
    </source>
</reference>
<feature type="transmembrane region" description="Helical" evidence="2">
    <location>
        <begin position="63"/>
        <end position="82"/>
    </location>
</feature>
<keyword evidence="2" id="KW-0472">Membrane</keyword>
<feature type="region of interest" description="Disordered" evidence="1">
    <location>
        <begin position="482"/>
        <end position="501"/>
    </location>
</feature>
<dbReference type="EMBL" id="VLKE01000001">
    <property type="protein sequence ID" value="TWH69298.1"/>
    <property type="molecule type" value="Genomic_DNA"/>
</dbReference>
<feature type="transmembrane region" description="Helical" evidence="2">
    <location>
        <begin position="434"/>
        <end position="452"/>
    </location>
</feature>
<name>A0A562IEP6_MICOL</name>
<keyword evidence="2" id="KW-0812">Transmembrane</keyword>
<accession>A0A562IEP6</accession>
<organism evidence="3 4">
    <name type="scientific">Micromonospora olivasterospora</name>
    <dbReference type="NCBI Taxonomy" id="1880"/>
    <lineage>
        <taxon>Bacteria</taxon>
        <taxon>Bacillati</taxon>
        <taxon>Actinomycetota</taxon>
        <taxon>Actinomycetes</taxon>
        <taxon>Micromonosporales</taxon>
        <taxon>Micromonosporaceae</taxon>
        <taxon>Micromonospora</taxon>
    </lineage>
</organism>
<dbReference type="OrthoDB" id="5190879at2"/>
<feature type="transmembrane region" description="Helical" evidence="2">
    <location>
        <begin position="94"/>
        <end position="114"/>
    </location>
</feature>
<evidence type="ECO:0000256" key="2">
    <source>
        <dbReference type="SAM" id="Phobius"/>
    </source>
</evidence>
<evidence type="ECO:0000256" key="1">
    <source>
        <dbReference type="SAM" id="MobiDB-lite"/>
    </source>
</evidence>
<sequence length="501" mass="53238">MVLAMPTTSRAAIPRHRRRRAAKAPGAIPGRSGVAPPAAAAVAAGQLVVVAMSYQALAASPRLAASAAVVVAVVNVTLMMRLRGNRQISLGSMFLAIYAVFHVGLAPYLIAGVVPDLLTRVTGDPLTWLMSPQITAAVMLVVISMSTYLLGYSLVACWRRSGGRRRVGPPAPDRPATSVMASAGPLLVLLGGLLLLGVVLSEGVGSLGADNYALFRTEQHKPQLAWAFLFLGIGMAVVGSGGSRWWVLAFLPLIVIPLTIGWRSGTIFPLAAFLVAWSRRRQVRVRLWHGAVVLALLSLGSVVRQAREGGPGGFRLADASLNPLDGLAELSATLRTVVVVREWRMVEHQPFAGWDVYWAPVERLVGRLLGLDVTPAALDQRNLSTAFLDRPELGAIGGSPTAEAYRAAGIVGVIVVMALIGAVIAWLDGTRPGSIWEYGVGMIGYVLLVWSRNNFTPVVAQAGLCLTILLVARWVDTQRAMRSDRSSPATDRATPASRARG</sequence>
<keyword evidence="4" id="KW-1185">Reference proteome</keyword>
<dbReference type="Pfam" id="PF14296">
    <property type="entry name" value="O-ag_pol_Wzy"/>
    <property type="match status" value="1"/>
</dbReference>
<feature type="transmembrane region" description="Helical" evidence="2">
    <location>
        <begin position="245"/>
        <end position="275"/>
    </location>
</feature>
<feature type="transmembrane region" description="Helical" evidence="2">
    <location>
        <begin position="407"/>
        <end position="427"/>
    </location>
</feature>
<keyword evidence="2" id="KW-1133">Transmembrane helix</keyword>
<dbReference type="Proteomes" id="UP000319825">
    <property type="component" value="Unassembled WGS sequence"/>
</dbReference>
<dbReference type="AlphaFoldDB" id="A0A562IEP6"/>
<feature type="transmembrane region" description="Helical" evidence="2">
    <location>
        <begin position="134"/>
        <end position="158"/>
    </location>
</feature>
<proteinExistence type="predicted"/>
<evidence type="ECO:0000313" key="4">
    <source>
        <dbReference type="Proteomes" id="UP000319825"/>
    </source>
</evidence>
<evidence type="ECO:0000313" key="3">
    <source>
        <dbReference type="EMBL" id="TWH69298.1"/>
    </source>
</evidence>
<comment type="caution">
    <text evidence="3">The sequence shown here is derived from an EMBL/GenBank/DDBJ whole genome shotgun (WGS) entry which is preliminary data.</text>
</comment>
<feature type="transmembrane region" description="Helical" evidence="2">
    <location>
        <begin position="458"/>
        <end position="475"/>
    </location>
</feature>
<feature type="transmembrane region" description="Helical" evidence="2">
    <location>
        <begin position="38"/>
        <end position="57"/>
    </location>
</feature>
<dbReference type="InterPro" id="IPR029468">
    <property type="entry name" value="O-ag_pol_Wzy"/>
</dbReference>
<protein>
    <submittedName>
        <fullName evidence="3">O-antigen polysaccharide polymerase Wzy-like protein</fullName>
    </submittedName>
</protein>